<feature type="transmembrane region" description="Helical" evidence="2">
    <location>
        <begin position="115"/>
        <end position="137"/>
    </location>
</feature>
<feature type="coiled-coil region" evidence="1">
    <location>
        <begin position="253"/>
        <end position="280"/>
    </location>
</feature>
<organism evidence="3">
    <name type="scientific">Hanusia phi</name>
    <dbReference type="NCBI Taxonomy" id="3032"/>
    <lineage>
        <taxon>Eukaryota</taxon>
        <taxon>Cryptophyceae</taxon>
        <taxon>Pyrenomonadales</taxon>
        <taxon>Geminigeraceae</taxon>
        <taxon>Hanusia</taxon>
    </lineage>
</organism>
<keyword evidence="2" id="KW-0812">Transmembrane</keyword>
<protein>
    <submittedName>
        <fullName evidence="3">Uncharacterized protein</fullName>
    </submittedName>
</protein>
<keyword evidence="2" id="KW-0472">Membrane</keyword>
<dbReference type="EMBL" id="HBEO01029783">
    <property type="protein sequence ID" value="CAD8502029.1"/>
    <property type="molecule type" value="Transcribed_RNA"/>
</dbReference>
<reference evidence="3" key="1">
    <citation type="submission" date="2021-01" db="EMBL/GenBank/DDBJ databases">
        <authorList>
            <person name="Corre E."/>
            <person name="Pelletier E."/>
            <person name="Niang G."/>
            <person name="Scheremetjew M."/>
            <person name="Finn R."/>
            <person name="Kale V."/>
            <person name="Holt S."/>
            <person name="Cochrane G."/>
            <person name="Meng A."/>
            <person name="Brown T."/>
            <person name="Cohen L."/>
        </authorList>
    </citation>
    <scope>NUCLEOTIDE SEQUENCE</scope>
    <source>
        <strain evidence="3">CCMP325</strain>
    </source>
</reference>
<sequence>MFVSTGATFRQFRPILHEGKLVHSCKTRFEVPSMISTHKKIHLVPMMQLPSSPSLDLFAETERLGMIRAFGNEMIFAALVLCFSIFVKRIYTSIELAARFKDPNLNAPLQSFSDFWNVFAGLVLFWTPLFVFFKAIWALSSQQSISCILIFGPYLISFATQGFIRSRLAKSFQFPVSSQSLLSLSTIIVSIPFQVWRLHHLHFSCVSLFKSVATESQMIMFISFMKAVTVVHMALYLLRLPWISSKANPFVSGNELYKKYESLQEEVKGLREQNKLLKELYGIKDIQNGGVQRVQRLAELESAYITKRTKVVTDDKKGGSDVDQGN</sequence>
<feature type="transmembrane region" description="Helical" evidence="2">
    <location>
        <begin position="176"/>
        <end position="196"/>
    </location>
</feature>
<feature type="transmembrane region" description="Helical" evidence="2">
    <location>
        <begin position="74"/>
        <end position="94"/>
    </location>
</feature>
<keyword evidence="2" id="KW-1133">Transmembrane helix</keyword>
<name>A0A7S0HVJ5_9CRYP</name>
<evidence type="ECO:0000313" key="3">
    <source>
        <dbReference type="EMBL" id="CAD8502029.1"/>
    </source>
</evidence>
<evidence type="ECO:0000256" key="2">
    <source>
        <dbReference type="SAM" id="Phobius"/>
    </source>
</evidence>
<accession>A0A7S0HVJ5</accession>
<evidence type="ECO:0000256" key="1">
    <source>
        <dbReference type="SAM" id="Coils"/>
    </source>
</evidence>
<gene>
    <name evidence="3" type="ORF">HPHI1048_LOCUS20223</name>
</gene>
<feature type="transmembrane region" description="Helical" evidence="2">
    <location>
        <begin position="216"/>
        <end position="238"/>
    </location>
</feature>
<proteinExistence type="predicted"/>
<feature type="transmembrane region" description="Helical" evidence="2">
    <location>
        <begin position="143"/>
        <end position="164"/>
    </location>
</feature>
<dbReference type="AlphaFoldDB" id="A0A7S0HVJ5"/>
<keyword evidence="1" id="KW-0175">Coiled coil</keyword>